<dbReference type="Proteomes" id="UP000051749">
    <property type="component" value="Unassembled WGS sequence"/>
</dbReference>
<dbReference type="GeneID" id="76043640"/>
<comment type="caution">
    <text evidence="2">The sequence shown here is derived from an EMBL/GenBank/DDBJ whole genome shotgun (WGS) entry which is preliminary data.</text>
</comment>
<sequence>MQNIRLTNVNKQTLFPLILTAVQTFITWFVPTLYSHQLNTNIQHTVSNQVLIVLFVFMFNFLIFDRFTNKISAPIFLGMSGIAVLIAALAFSSISPTISLLLFLSLLTLVTFFLSFKTNWAGLILFTVSSAFILPEILFYIQCGFLSTNFLSILSIPTLSFAFFFLPQFIKDSNYSIIIRLVLGVLCILLLLMTHFTTFGLASMALIIISAILQQFLKQRKLQLIINVFLNLVFNLLFFL</sequence>
<evidence type="ECO:0000256" key="1">
    <source>
        <dbReference type="SAM" id="Phobius"/>
    </source>
</evidence>
<evidence type="ECO:0000313" key="2">
    <source>
        <dbReference type="EMBL" id="KRN82328.1"/>
    </source>
</evidence>
<evidence type="ECO:0000313" key="4">
    <source>
        <dbReference type="Proteomes" id="UP000051749"/>
    </source>
</evidence>
<dbReference type="AlphaFoldDB" id="A0A0R2JYN3"/>
<protein>
    <submittedName>
        <fullName evidence="2">Uncharacterized protein</fullName>
    </submittedName>
</protein>
<dbReference type="Proteomes" id="UP000182818">
    <property type="component" value="Unassembled WGS sequence"/>
</dbReference>
<feature type="transmembrane region" description="Helical" evidence="1">
    <location>
        <begin position="123"/>
        <end position="141"/>
    </location>
</feature>
<reference evidence="3 5" key="2">
    <citation type="submission" date="2016-10" db="EMBL/GenBank/DDBJ databases">
        <authorList>
            <person name="Varghese N."/>
            <person name="Submissions S."/>
        </authorList>
    </citation>
    <scope>NUCLEOTIDE SEQUENCE [LARGE SCALE GENOMIC DNA]</scope>
    <source>
        <strain evidence="3 5">CGMCC 1.3889</strain>
    </source>
</reference>
<dbReference type="OrthoDB" id="2249751at2"/>
<dbReference type="RefSeq" id="WP_057806336.1">
    <property type="nucleotide sequence ID" value="NZ_BJYP01000006.1"/>
</dbReference>
<dbReference type="EMBL" id="JQBY01000011">
    <property type="protein sequence ID" value="KRN82328.1"/>
    <property type="molecule type" value="Genomic_DNA"/>
</dbReference>
<keyword evidence="1" id="KW-0472">Membrane</keyword>
<evidence type="ECO:0000313" key="5">
    <source>
        <dbReference type="Proteomes" id="UP000182818"/>
    </source>
</evidence>
<feature type="transmembrane region" description="Helical" evidence="1">
    <location>
        <begin position="71"/>
        <end position="91"/>
    </location>
</feature>
<feature type="transmembrane region" description="Helical" evidence="1">
    <location>
        <begin position="147"/>
        <end position="165"/>
    </location>
</feature>
<feature type="transmembrane region" description="Helical" evidence="1">
    <location>
        <begin position="177"/>
        <end position="193"/>
    </location>
</feature>
<keyword evidence="5" id="KW-1185">Reference proteome</keyword>
<accession>A0A0R2JYN3</accession>
<feature type="transmembrane region" description="Helical" evidence="1">
    <location>
        <begin position="97"/>
        <end position="116"/>
    </location>
</feature>
<feature type="transmembrane region" description="Helical" evidence="1">
    <location>
        <begin position="224"/>
        <end position="239"/>
    </location>
</feature>
<feature type="transmembrane region" description="Helical" evidence="1">
    <location>
        <begin position="46"/>
        <end position="64"/>
    </location>
</feature>
<organism evidence="2 4">
    <name type="scientific">Pediococcus ethanolidurans</name>
    <dbReference type="NCBI Taxonomy" id="319653"/>
    <lineage>
        <taxon>Bacteria</taxon>
        <taxon>Bacillati</taxon>
        <taxon>Bacillota</taxon>
        <taxon>Bacilli</taxon>
        <taxon>Lactobacillales</taxon>
        <taxon>Lactobacillaceae</taxon>
        <taxon>Pediococcus</taxon>
    </lineage>
</organism>
<keyword evidence="1" id="KW-1133">Transmembrane helix</keyword>
<reference evidence="2 4" key="1">
    <citation type="journal article" date="2015" name="Genome Announc.">
        <title>Expanding the biotechnology potential of lactobacilli through comparative genomics of 213 strains and associated genera.</title>
        <authorList>
            <person name="Sun Z."/>
            <person name="Harris H.M."/>
            <person name="McCann A."/>
            <person name="Guo C."/>
            <person name="Argimon S."/>
            <person name="Zhang W."/>
            <person name="Yang X."/>
            <person name="Jeffery I.B."/>
            <person name="Cooney J.C."/>
            <person name="Kagawa T.F."/>
            <person name="Liu W."/>
            <person name="Song Y."/>
            <person name="Salvetti E."/>
            <person name="Wrobel A."/>
            <person name="Rasinkangas P."/>
            <person name="Parkhill J."/>
            <person name="Rea M.C."/>
            <person name="O'Sullivan O."/>
            <person name="Ritari J."/>
            <person name="Douillard F.P."/>
            <person name="Paul Ross R."/>
            <person name="Yang R."/>
            <person name="Briner A.E."/>
            <person name="Felis G.E."/>
            <person name="de Vos W.M."/>
            <person name="Barrangou R."/>
            <person name="Klaenhammer T.R."/>
            <person name="Caufield P.W."/>
            <person name="Cui Y."/>
            <person name="Zhang H."/>
            <person name="O'Toole P.W."/>
        </authorList>
    </citation>
    <scope>NUCLEOTIDE SEQUENCE [LARGE SCALE GENOMIC DNA]</scope>
    <source>
        <strain evidence="2 4">DSM 22301</strain>
    </source>
</reference>
<dbReference type="PATRIC" id="fig|319653.3.peg.269"/>
<name>A0A0R2JYN3_9LACO</name>
<proteinExistence type="predicted"/>
<dbReference type="EMBL" id="FOGK01000010">
    <property type="protein sequence ID" value="SER59525.1"/>
    <property type="molecule type" value="Genomic_DNA"/>
</dbReference>
<evidence type="ECO:0000313" key="3">
    <source>
        <dbReference type="EMBL" id="SER59525.1"/>
    </source>
</evidence>
<gene>
    <name evidence="2" type="ORF">IV87_GL000262</name>
    <name evidence="3" type="ORF">SAMN04487973_11076</name>
</gene>
<feature type="transmembrane region" description="Helical" evidence="1">
    <location>
        <begin position="12"/>
        <end position="34"/>
    </location>
</feature>
<keyword evidence="1" id="KW-0812">Transmembrane</keyword>